<gene>
    <name evidence="2" type="ORF">PCOR1329_LOCUS77226</name>
</gene>
<reference evidence="2" key="1">
    <citation type="submission" date="2023-10" db="EMBL/GenBank/DDBJ databases">
        <authorList>
            <person name="Chen Y."/>
            <person name="Shah S."/>
            <person name="Dougan E. K."/>
            <person name="Thang M."/>
            <person name="Chan C."/>
        </authorList>
    </citation>
    <scope>NUCLEOTIDE SEQUENCE [LARGE SCALE GENOMIC DNA]</scope>
</reference>
<dbReference type="EMBL" id="CAUYUJ010020667">
    <property type="protein sequence ID" value="CAK0899789.1"/>
    <property type="molecule type" value="Genomic_DNA"/>
</dbReference>
<keyword evidence="3" id="KW-1185">Reference proteome</keyword>
<protein>
    <submittedName>
        <fullName evidence="2">Uncharacterized protein</fullName>
    </submittedName>
</protein>
<evidence type="ECO:0000313" key="2">
    <source>
        <dbReference type="EMBL" id="CAK0899789.1"/>
    </source>
</evidence>
<evidence type="ECO:0000256" key="1">
    <source>
        <dbReference type="SAM" id="MobiDB-lite"/>
    </source>
</evidence>
<feature type="region of interest" description="Disordered" evidence="1">
    <location>
        <begin position="36"/>
        <end position="113"/>
    </location>
</feature>
<dbReference type="Proteomes" id="UP001189429">
    <property type="component" value="Unassembled WGS sequence"/>
</dbReference>
<organism evidence="2 3">
    <name type="scientific">Prorocentrum cordatum</name>
    <dbReference type="NCBI Taxonomy" id="2364126"/>
    <lineage>
        <taxon>Eukaryota</taxon>
        <taxon>Sar</taxon>
        <taxon>Alveolata</taxon>
        <taxon>Dinophyceae</taxon>
        <taxon>Prorocentrales</taxon>
        <taxon>Prorocentraceae</taxon>
        <taxon>Prorocentrum</taxon>
    </lineage>
</organism>
<evidence type="ECO:0000313" key="3">
    <source>
        <dbReference type="Proteomes" id="UP001189429"/>
    </source>
</evidence>
<name>A0ABN9XN38_9DINO</name>
<accession>A0ABN9XN38</accession>
<sequence length="512" mass="55173">MPAAAALVCMAEYAEFLISWLAICGSLALMAPKRDIGKGQGKGPKKVKVGDVSAAPPADGRAEVDASASSGAEVDASASSGMPPADCRAEVDASASSGNFPPPPLGTPDFDGGRGVVRRPYNCDFCDASFPVSSFLVPCDDQGNVPQGSARVARGMQIIADMCGEKQEFKNIIDIDEDKPDLRHMCFSCFGLRTEGDSEYYVKERDGDKVRLHSSFGNVRKKYFGRDSRSEADVLQHLAAKAFDRMPSDVTWDEVYHKVCVQSEVAAAGDFHVVLGGGVLLMYSCPKCFFLPVKSKFWLRCVKSQHRHEPGKDAEGGHWRCPFEGCLEKWTWGAAGKLRVILIPEVEGSGLQKMVIGATSESQEHTITLLKSAKLLETVKREDGSIQQIGTAALVAAIKKLNEEAQGQVLASGLQVHNKRTAGKVEIKNKGLFPYCSDPALMLGHPGATCRALHLPPDTPAISPGFLQEVLDVLVCFYDLSQCKVGGGRAIREAYWAAVATQNAKRGVYFPG</sequence>
<proteinExistence type="predicted"/>
<comment type="caution">
    <text evidence="2">The sequence shown here is derived from an EMBL/GenBank/DDBJ whole genome shotgun (WGS) entry which is preliminary data.</text>
</comment>